<dbReference type="AlphaFoldDB" id="A0A1A8F766"/>
<evidence type="ECO:0000313" key="2">
    <source>
        <dbReference type="EMBL" id="SBQ53954.1"/>
    </source>
</evidence>
<organism evidence="2">
    <name type="scientific">Nothobranchius korthausae</name>
    <dbReference type="NCBI Taxonomy" id="1143690"/>
    <lineage>
        <taxon>Eukaryota</taxon>
        <taxon>Metazoa</taxon>
        <taxon>Chordata</taxon>
        <taxon>Craniata</taxon>
        <taxon>Vertebrata</taxon>
        <taxon>Euteleostomi</taxon>
        <taxon>Actinopterygii</taxon>
        <taxon>Neopterygii</taxon>
        <taxon>Teleostei</taxon>
        <taxon>Neoteleostei</taxon>
        <taxon>Acanthomorphata</taxon>
        <taxon>Ovalentaria</taxon>
        <taxon>Atherinomorphae</taxon>
        <taxon>Cyprinodontiformes</taxon>
        <taxon>Nothobranchiidae</taxon>
        <taxon>Nothobranchius</taxon>
    </lineage>
</organism>
<feature type="non-terminal residue" evidence="2">
    <location>
        <position position="1"/>
    </location>
</feature>
<accession>A0A1A8F766</accession>
<sequence length="49" mass="5446">HYRVHTGEGSGRTAGSKNNGLERKEETVGLKRYKQLLEDSVQGYVIARG</sequence>
<feature type="region of interest" description="Disordered" evidence="1">
    <location>
        <begin position="1"/>
        <end position="27"/>
    </location>
</feature>
<gene>
    <name evidence="2" type="primary">Nfu_g_1_000574</name>
</gene>
<evidence type="ECO:0000256" key="1">
    <source>
        <dbReference type="SAM" id="MobiDB-lite"/>
    </source>
</evidence>
<reference evidence="2" key="1">
    <citation type="submission" date="2016-05" db="EMBL/GenBank/DDBJ databases">
        <authorList>
            <person name="Lavstsen T."/>
            <person name="Jespersen J.S."/>
        </authorList>
    </citation>
    <scope>NUCLEOTIDE SEQUENCE</scope>
    <source>
        <tissue evidence="2">Brain</tissue>
    </source>
</reference>
<name>A0A1A8F766_9TELE</name>
<protein>
    <submittedName>
        <fullName evidence="2">Uncharacterized protein</fullName>
    </submittedName>
</protein>
<dbReference type="EMBL" id="HAEB01007427">
    <property type="protein sequence ID" value="SBQ53954.1"/>
    <property type="molecule type" value="Transcribed_RNA"/>
</dbReference>
<reference evidence="2" key="2">
    <citation type="submission" date="2016-06" db="EMBL/GenBank/DDBJ databases">
        <title>The genome of a short-lived fish provides insights into sex chromosome evolution and the genetic control of aging.</title>
        <authorList>
            <person name="Reichwald K."/>
            <person name="Felder M."/>
            <person name="Petzold A."/>
            <person name="Koch P."/>
            <person name="Groth M."/>
            <person name="Platzer M."/>
        </authorList>
    </citation>
    <scope>NUCLEOTIDE SEQUENCE</scope>
    <source>
        <tissue evidence="2">Brain</tissue>
    </source>
</reference>
<proteinExistence type="predicted"/>